<dbReference type="EMBL" id="JANTYZ010000002">
    <property type="protein sequence ID" value="MCS3864532.1"/>
    <property type="molecule type" value="Genomic_DNA"/>
</dbReference>
<name>A0A9X2R5B8_9BACT</name>
<dbReference type="InterPro" id="IPR008988">
    <property type="entry name" value="Transcriptional_repressor_C"/>
</dbReference>
<dbReference type="GO" id="GO:0004077">
    <property type="term" value="F:biotin--[biotin carboxyl-carrier protein] ligase activity"/>
    <property type="evidence" value="ECO:0007669"/>
    <property type="project" value="UniProtKB-EC"/>
</dbReference>
<reference evidence="8" key="1">
    <citation type="submission" date="2022-08" db="EMBL/GenBank/DDBJ databases">
        <title>Genomic Encyclopedia of Type Strains, Phase V (KMG-V): Genome sequencing to study the core and pangenomes of soil and plant-associated prokaryotes.</title>
        <authorList>
            <person name="Whitman W."/>
        </authorList>
    </citation>
    <scope>NUCLEOTIDE SEQUENCE</scope>
    <source>
        <strain evidence="8">SP2016B</strain>
    </source>
</reference>
<dbReference type="GO" id="GO:0005524">
    <property type="term" value="F:ATP binding"/>
    <property type="evidence" value="ECO:0007669"/>
    <property type="project" value="UniProtKB-KW"/>
</dbReference>
<dbReference type="EC" id="6.3.4.15" evidence="5"/>
<keyword evidence="1 8" id="KW-0436">Ligase</keyword>
<dbReference type="Proteomes" id="UP001155034">
    <property type="component" value="Unassembled WGS sequence"/>
</dbReference>
<organism evidence="8 9">
    <name type="scientific">Salinibacter ruber</name>
    <dbReference type="NCBI Taxonomy" id="146919"/>
    <lineage>
        <taxon>Bacteria</taxon>
        <taxon>Pseudomonadati</taxon>
        <taxon>Rhodothermota</taxon>
        <taxon>Rhodothermia</taxon>
        <taxon>Rhodothermales</taxon>
        <taxon>Salinibacteraceae</taxon>
        <taxon>Salinibacter</taxon>
    </lineage>
</organism>
<dbReference type="Gene3D" id="3.30.930.10">
    <property type="entry name" value="Bira Bifunctional Protein, Domain 2"/>
    <property type="match status" value="1"/>
</dbReference>
<dbReference type="PROSITE" id="PS51733">
    <property type="entry name" value="BPL_LPL_CATALYTIC"/>
    <property type="match status" value="1"/>
</dbReference>
<evidence type="ECO:0000259" key="7">
    <source>
        <dbReference type="PROSITE" id="PS51733"/>
    </source>
</evidence>
<protein>
    <recommendedName>
        <fullName evidence="5">biotin--[biotin carboxyl-carrier protein] ligase</fullName>
        <ecNumber evidence="5">6.3.4.15</ecNumber>
    </recommendedName>
</protein>
<dbReference type="InterPro" id="IPR045864">
    <property type="entry name" value="aa-tRNA-synth_II/BPL/LPL"/>
</dbReference>
<dbReference type="Pfam" id="PF02237">
    <property type="entry name" value="BPL_C"/>
    <property type="match status" value="1"/>
</dbReference>
<dbReference type="AlphaFoldDB" id="A0A9X2R5B8"/>
<dbReference type="PANTHER" id="PTHR12835:SF5">
    <property type="entry name" value="BIOTIN--PROTEIN LIGASE"/>
    <property type="match status" value="1"/>
</dbReference>
<evidence type="ECO:0000256" key="6">
    <source>
        <dbReference type="ARBA" id="ARBA00047846"/>
    </source>
</evidence>
<evidence type="ECO:0000256" key="4">
    <source>
        <dbReference type="ARBA" id="ARBA00023267"/>
    </source>
</evidence>
<evidence type="ECO:0000313" key="9">
    <source>
        <dbReference type="Proteomes" id="UP001155034"/>
    </source>
</evidence>
<evidence type="ECO:0000256" key="1">
    <source>
        <dbReference type="ARBA" id="ARBA00022598"/>
    </source>
</evidence>
<dbReference type="Gene3D" id="2.30.30.100">
    <property type="match status" value="1"/>
</dbReference>
<dbReference type="NCBIfam" id="TIGR00121">
    <property type="entry name" value="birA_ligase"/>
    <property type="match status" value="1"/>
</dbReference>
<dbReference type="SUPFAM" id="SSF50037">
    <property type="entry name" value="C-terminal domain of transcriptional repressors"/>
    <property type="match status" value="1"/>
</dbReference>
<keyword evidence="2" id="KW-0547">Nucleotide-binding</keyword>
<evidence type="ECO:0000256" key="5">
    <source>
        <dbReference type="ARBA" id="ARBA00024227"/>
    </source>
</evidence>
<dbReference type="GO" id="GO:0005737">
    <property type="term" value="C:cytoplasm"/>
    <property type="evidence" value="ECO:0007669"/>
    <property type="project" value="TreeGrafter"/>
</dbReference>
<dbReference type="CDD" id="cd16442">
    <property type="entry name" value="BPL"/>
    <property type="match status" value="1"/>
</dbReference>
<gene>
    <name evidence="8" type="ORF">GGP82_001078</name>
</gene>
<dbReference type="SUPFAM" id="SSF55681">
    <property type="entry name" value="Class II aaRS and biotin synthetases"/>
    <property type="match status" value="1"/>
</dbReference>
<dbReference type="InterPro" id="IPR003142">
    <property type="entry name" value="BPL_C"/>
</dbReference>
<dbReference type="InterPro" id="IPR004143">
    <property type="entry name" value="BPL_LPL_catalytic"/>
</dbReference>
<comment type="catalytic activity">
    <reaction evidence="6">
        <text>biotin + L-lysyl-[protein] + ATP = N(6)-biotinyl-L-lysyl-[protein] + AMP + diphosphate + H(+)</text>
        <dbReference type="Rhea" id="RHEA:11756"/>
        <dbReference type="Rhea" id="RHEA-COMP:9752"/>
        <dbReference type="Rhea" id="RHEA-COMP:10505"/>
        <dbReference type="ChEBI" id="CHEBI:15378"/>
        <dbReference type="ChEBI" id="CHEBI:29969"/>
        <dbReference type="ChEBI" id="CHEBI:30616"/>
        <dbReference type="ChEBI" id="CHEBI:33019"/>
        <dbReference type="ChEBI" id="CHEBI:57586"/>
        <dbReference type="ChEBI" id="CHEBI:83144"/>
        <dbReference type="ChEBI" id="CHEBI:456215"/>
        <dbReference type="EC" id="6.3.4.15"/>
    </reaction>
</comment>
<evidence type="ECO:0000256" key="3">
    <source>
        <dbReference type="ARBA" id="ARBA00022840"/>
    </source>
</evidence>
<comment type="caution">
    <text evidence="8">The sequence shown here is derived from an EMBL/GenBank/DDBJ whole genome shotgun (WGS) entry which is preliminary data.</text>
</comment>
<keyword evidence="3" id="KW-0067">ATP-binding</keyword>
<dbReference type="PANTHER" id="PTHR12835">
    <property type="entry name" value="BIOTIN PROTEIN LIGASE"/>
    <property type="match status" value="1"/>
</dbReference>
<sequence>MPLPLAADTRDRLSTDRFGRSMRGFETVGSTNERAAQWAAAGAPEGATVLTEYQTTGRGRHGRDWTADKGRNLLFSVVLRPTLPPDRFGLLTVAAGVAVAEAIEDFVSPHSAALKWPNDVLLEGRKACGILLESSLAPPNTDAVVVLGVGLNVNQTDFPDALADTATSLRLASGRPVPRPPLLARLLRALERRYDAVQHNGAGSVRGAFRERLAALGSSLSMRLPGTDETLSGTVQGITETGALRLRTADGVEKTVHAGEVTTRR</sequence>
<dbReference type="RefSeq" id="WP_259083260.1">
    <property type="nucleotide sequence ID" value="NZ_JANTYZ010000002.1"/>
</dbReference>
<accession>A0A9X2R5B8</accession>
<feature type="domain" description="BPL/LPL catalytic" evidence="7">
    <location>
        <begin position="7"/>
        <end position="198"/>
    </location>
</feature>
<evidence type="ECO:0000313" key="8">
    <source>
        <dbReference type="EMBL" id="MCS3864532.1"/>
    </source>
</evidence>
<dbReference type="InterPro" id="IPR004408">
    <property type="entry name" value="Biotin_CoA_COase_ligase"/>
</dbReference>
<dbReference type="Pfam" id="PF03099">
    <property type="entry name" value="BPL_LplA_LipB"/>
    <property type="match status" value="1"/>
</dbReference>
<keyword evidence="4" id="KW-0092">Biotin</keyword>
<proteinExistence type="predicted"/>
<evidence type="ECO:0000256" key="2">
    <source>
        <dbReference type="ARBA" id="ARBA00022741"/>
    </source>
</evidence>